<dbReference type="PANTHER" id="PTHR47326">
    <property type="entry name" value="TRANSPOSABLE ELEMENT TC3 TRANSPOSASE-LIKE PROTEIN"/>
    <property type="match status" value="1"/>
</dbReference>
<dbReference type="Gene3D" id="1.10.10.1450">
    <property type="match status" value="1"/>
</dbReference>
<accession>A0AAF5DRR7</accession>
<sequence length="1659" mass="194830">FKRGTNATKTTQNINEAFGEDVVSTSTVQRWFKKFNEGNENLENEDRGRPCSTVDNDELRAVVEADPRQTLGQLAEALNLDKWIPHELNDYQKNRRFEICSSLILRNKNDPFLDRIVTCDEKWILYDNRKRSGQWLDINEAPKSFPKPQLNQKKVMVTVWWSAEGIIHYEFLKPGETITAESYCQQIEEMHKKLCQKRPALVNRKGPILLHDNARPHVSKKTLQKLGELGYETLPHPAYSPDLAPTDFHFFKHLDHFLNEKIFNNEEDIKTAFEDFIASRSQDFYQNGINKMRLTREQRGKIVELYRENDRIISKTQKAFMEFFNLDKPPARKTIRNIVKKFSERQTVEDLQRSGRPVSLDRGENKQNVRYWSSENPQISIEKQTQPKKVTVWCGLTSKRVIGPYFFEDEDGKRISVNSLNYREMIEEFLVPELEGDEGMWFQQNGTPPHTARKTIDLLNRLFENRLKENIEREIDDISEDMLQNVMRSFCSRLQKCREAGGKHLNDIWCTENSRVIVKQLVQSPKVTVWCGSASKRIIGLCFFEDKEGFWFQQSGTSPFTATETIDLLKSIFGNRLIFKDYKVYRNHELKDNIDKEIANMPEDTLRRVISSSFEKAKKCQEAGSVADLPHVGRHKSVRTEENIERVRESVNDDQSTSLRKRGQELCINKDSLRNIMVKDLGLKPYKIQFTHHTKPSDANERLKFANDIDNLIREDENFIDKLIMTDEAHFQLDGYINKQNFRYCGTENPRIVVEKMPHPKRITVFCAITSKRIYGPFYFEDNKGNAVTVNKENYRYMLEHSVIPTIGNVDEMWYQQDGAPSHISRETITFLKTIFGYRITSKNDFFLWGYLKDRVYKNKPETIEDLKENIETEIADIPRSMLKRVKNSFYDRVQQCRQREGRLLDDQHAQIVELYNQNSKKISLTQKAYVEFYHVDQPPNRRTVRQIEQILNDLPRSGRPKTVCIEQNIQRIKESVEENIETSLAIRSQELVNKQNKRYWSKENPQVTIDKTLHSKNITVWCGLTSEKIIGLYFFEDEKRNTVTINAGNYKKMISEFLVEEVPDREDLWFQQVGTPLPTCDYLKDRVYKNKPETSDDLKDNIDDELQKIGRDTLKKVMHSFYERFLKCRELEFFLERKRKIIYAQRAFKNEYNLEKSPERKTIRTIVSKFYKTKSIVDLHRCGRPKSARSEENIERVRSSVEQDHELLLRKRAPKLCLNKDSLRNIMKQDLRLKAYKIQLTHGIKDADTAQRLAYADRFQSLVDEDKDFLDKLIMSDEAHFQLDGYVNRQNFRCWGTENPKSTIPKNLQPKKLTVWCSLTSKKIIGPYYFEDEEGKTLTINGNRYREMIETFLIPEVQGKERLRFQQDGAPPHQAKETIELLKTVFGNRIISQNCDFKWPARSPDLTPMNFFLWGYLKDRVYKNRPKTLDNLKYNIDNKIMGIGEDTLKRVMQAMLDRAMKCKEAAYMEYYQVEKTPDRNTIKRIANNLKNKGTIDDLPRSSKPKSVRTEENIQRVRDSHSKKVAVWCDLTSTINIWPYYFEDNNGNTVTVNAENYKAMISNFLVEEVPNRDGMYFQQDEALPPPHTATGYLKDRVCKNSPKTLADLKDNIDEEISEISQDTLKKVMLSFYERVMKCRELDGKHPDIIIFHTAIFGLV</sequence>
<dbReference type="Pfam" id="PF17906">
    <property type="entry name" value="HTH_48"/>
    <property type="match status" value="1"/>
</dbReference>
<evidence type="ECO:0000259" key="2">
    <source>
        <dbReference type="Pfam" id="PF17906"/>
    </source>
</evidence>
<feature type="domain" description="DUF4817" evidence="1">
    <location>
        <begin position="296"/>
        <end position="344"/>
    </location>
</feature>
<dbReference type="Pfam" id="PF01359">
    <property type="entry name" value="Transposase_1"/>
    <property type="match status" value="1"/>
</dbReference>
<dbReference type="AlphaFoldDB" id="A0AAF5DRR7"/>
<dbReference type="WBParaSite" id="TCONS_00016015.p1">
    <property type="protein sequence ID" value="TCONS_00016015.p1"/>
    <property type="gene ID" value="XLOC_010568"/>
</dbReference>
<dbReference type="InterPro" id="IPR001888">
    <property type="entry name" value="Transposase_1"/>
</dbReference>
<evidence type="ECO:0000313" key="3">
    <source>
        <dbReference type="Proteomes" id="UP000035681"/>
    </source>
</evidence>
<organism evidence="3 4">
    <name type="scientific">Strongyloides stercoralis</name>
    <name type="common">Threadworm</name>
    <dbReference type="NCBI Taxonomy" id="6248"/>
    <lineage>
        <taxon>Eukaryota</taxon>
        <taxon>Metazoa</taxon>
        <taxon>Ecdysozoa</taxon>
        <taxon>Nematoda</taxon>
        <taxon>Chromadorea</taxon>
        <taxon>Rhabditida</taxon>
        <taxon>Tylenchina</taxon>
        <taxon>Panagrolaimomorpha</taxon>
        <taxon>Strongyloidoidea</taxon>
        <taxon>Strongyloididae</taxon>
        <taxon>Strongyloides</taxon>
    </lineage>
</organism>
<dbReference type="Proteomes" id="UP000035681">
    <property type="component" value="Unplaced"/>
</dbReference>
<proteinExistence type="predicted"/>
<dbReference type="PANTHER" id="PTHR47326:SF1">
    <property type="entry name" value="HTH PSQ-TYPE DOMAIN-CONTAINING PROTEIN"/>
    <property type="match status" value="1"/>
</dbReference>
<dbReference type="InterPro" id="IPR032135">
    <property type="entry name" value="DUF4817"/>
</dbReference>
<evidence type="ECO:0000259" key="1">
    <source>
        <dbReference type="Pfam" id="PF16087"/>
    </source>
</evidence>
<dbReference type="Gene3D" id="3.30.420.10">
    <property type="entry name" value="Ribonuclease H-like superfamily/Ribonuclease H"/>
    <property type="match status" value="8"/>
</dbReference>
<dbReference type="Pfam" id="PF16087">
    <property type="entry name" value="DUF4817"/>
    <property type="match status" value="1"/>
</dbReference>
<reference evidence="4" key="1">
    <citation type="submission" date="2024-02" db="UniProtKB">
        <authorList>
            <consortium name="WormBaseParasite"/>
        </authorList>
    </citation>
    <scope>IDENTIFICATION</scope>
</reference>
<evidence type="ECO:0008006" key="5">
    <source>
        <dbReference type="Google" id="ProtNLM"/>
    </source>
</evidence>
<keyword evidence="3" id="KW-1185">Reference proteome</keyword>
<dbReference type="InterPro" id="IPR041426">
    <property type="entry name" value="Mos1_HTH"/>
</dbReference>
<evidence type="ECO:0000313" key="4">
    <source>
        <dbReference type="WBParaSite" id="TCONS_00016015.p1"/>
    </source>
</evidence>
<feature type="domain" description="Mos1 transposase HTH" evidence="2">
    <location>
        <begin position="1"/>
        <end position="39"/>
    </location>
</feature>
<name>A0AAF5DRR7_STRER</name>
<dbReference type="InterPro" id="IPR036397">
    <property type="entry name" value="RNaseH_sf"/>
</dbReference>
<protein>
    <recommendedName>
        <fullName evidence="5">Mos1 transposase HTH domain-containing protein</fullName>
    </recommendedName>
</protein>
<dbReference type="GO" id="GO:0003676">
    <property type="term" value="F:nucleic acid binding"/>
    <property type="evidence" value="ECO:0007669"/>
    <property type="project" value="InterPro"/>
</dbReference>